<dbReference type="AlphaFoldDB" id="A0AAV3S4M0"/>
<dbReference type="InterPro" id="IPR036047">
    <property type="entry name" value="F-box-like_dom_sf"/>
</dbReference>
<dbReference type="PANTHER" id="PTHR13318">
    <property type="entry name" value="PARTNER OF PAIRED, ISOFORM B-RELATED"/>
    <property type="match status" value="1"/>
</dbReference>
<dbReference type="Gene3D" id="3.80.10.10">
    <property type="entry name" value="Ribonuclease Inhibitor"/>
    <property type="match status" value="3"/>
</dbReference>
<dbReference type="SUPFAM" id="SSF52047">
    <property type="entry name" value="RNI-like"/>
    <property type="match status" value="2"/>
</dbReference>
<accession>A0AAV3S4M0</accession>
<dbReference type="InterPro" id="IPR006553">
    <property type="entry name" value="Leu-rich_rpt_Cys-con_subtyp"/>
</dbReference>
<dbReference type="CDD" id="cd22159">
    <property type="entry name" value="F-box_AtTIR1-like"/>
    <property type="match status" value="1"/>
</dbReference>
<feature type="domain" description="F-box/LRR-repeat protein 15-like leucin rich repeat" evidence="1">
    <location>
        <begin position="124"/>
        <end position="369"/>
    </location>
</feature>
<dbReference type="SMART" id="SM00367">
    <property type="entry name" value="LRR_CC"/>
    <property type="match status" value="10"/>
</dbReference>
<dbReference type="EMBL" id="BAABME010014892">
    <property type="protein sequence ID" value="GAA0187601.1"/>
    <property type="molecule type" value="Genomic_DNA"/>
</dbReference>
<protein>
    <recommendedName>
        <fullName evidence="1">F-box/LRR-repeat protein 15-like leucin rich repeat domain-containing protein</fullName>
    </recommendedName>
</protein>
<proteinExistence type="predicted"/>
<dbReference type="InterPro" id="IPR001611">
    <property type="entry name" value="Leu-rich_rpt"/>
</dbReference>
<name>A0AAV3S4M0_LITER</name>
<dbReference type="Pfam" id="PF25372">
    <property type="entry name" value="DUF7885"/>
    <property type="match status" value="1"/>
</dbReference>
<keyword evidence="3" id="KW-1185">Reference proteome</keyword>
<sequence>MYDEERKKPSIDILPDECLFEVLRCLSGGCERSSSACVSKRWLMLLSSIRNSEFCKSKNSDVSSSSGAASGDVEMTSAEEDIEVECNGCLTRSLEGKKATDIRLAAISVGTSTRGGLGKLSIRGSNTVRGITDLGLSAIARTCHSLKALTLWNVPAVGDEGLLELARECHSLEKLDLSQCPLISDRGLAAIAKSSLNLTSVSFESCSNIGNESLRAIGKYCHKLQSVTIKDCPRVGDQGIANLVSLATNVLARVKLQALNITDFSLAVLGHYGKAITNLVLSGLPKVSQKGFWVMGNAEGLQSLISLEITSCRGVTDRSLEAVGKGCSNLKQMRLHKCCFVSDNGLVAFTKNVKSVESILLEECNRISQTGILNALSNCTSKLKLLTPDRCMGIKDLPSESQYLSPCESLRSLSIKSCPGFGSSSLAMVGKLCPRLHQLDLTGLSGISDDSLVSVFESSKAGLVKLDLSDCVNLTDEVVSSLVARHGETLEVLSLDGCRKVTDAGLVSLANNCPMLNDLDMSRCLMD</sequence>
<comment type="caution">
    <text evidence="2">The sequence shown here is derived from an EMBL/GenBank/DDBJ whole genome shotgun (WGS) entry which is preliminary data.</text>
</comment>
<dbReference type="FunFam" id="3.80.10.10:FF:000473">
    <property type="entry name" value="EIN3-binding F-box protein 1"/>
    <property type="match status" value="1"/>
</dbReference>
<organism evidence="2 3">
    <name type="scientific">Lithospermum erythrorhizon</name>
    <name type="common">Purple gromwell</name>
    <name type="synonym">Lithospermum officinale var. erythrorhizon</name>
    <dbReference type="NCBI Taxonomy" id="34254"/>
    <lineage>
        <taxon>Eukaryota</taxon>
        <taxon>Viridiplantae</taxon>
        <taxon>Streptophyta</taxon>
        <taxon>Embryophyta</taxon>
        <taxon>Tracheophyta</taxon>
        <taxon>Spermatophyta</taxon>
        <taxon>Magnoliopsida</taxon>
        <taxon>eudicotyledons</taxon>
        <taxon>Gunneridae</taxon>
        <taxon>Pentapetalae</taxon>
        <taxon>asterids</taxon>
        <taxon>lamiids</taxon>
        <taxon>Boraginales</taxon>
        <taxon>Boraginaceae</taxon>
        <taxon>Boraginoideae</taxon>
        <taxon>Lithospermeae</taxon>
        <taxon>Lithospermum</taxon>
    </lineage>
</organism>
<dbReference type="GO" id="GO:0019005">
    <property type="term" value="C:SCF ubiquitin ligase complex"/>
    <property type="evidence" value="ECO:0007669"/>
    <property type="project" value="TreeGrafter"/>
</dbReference>
<evidence type="ECO:0000259" key="1">
    <source>
        <dbReference type="Pfam" id="PF25372"/>
    </source>
</evidence>
<evidence type="ECO:0000313" key="2">
    <source>
        <dbReference type="EMBL" id="GAA0187601.1"/>
    </source>
</evidence>
<dbReference type="InterPro" id="IPR057207">
    <property type="entry name" value="FBXL15_LRR"/>
</dbReference>
<dbReference type="FunFam" id="3.80.10.10:FF:000451">
    <property type="entry name" value="EIN3-binding F-box protein 1"/>
    <property type="match status" value="1"/>
</dbReference>
<evidence type="ECO:0000313" key="3">
    <source>
        <dbReference type="Proteomes" id="UP001454036"/>
    </source>
</evidence>
<dbReference type="GO" id="GO:0031146">
    <property type="term" value="P:SCF-dependent proteasomal ubiquitin-dependent protein catabolic process"/>
    <property type="evidence" value="ECO:0007669"/>
    <property type="project" value="TreeGrafter"/>
</dbReference>
<dbReference type="InterPro" id="IPR032675">
    <property type="entry name" value="LRR_dom_sf"/>
</dbReference>
<dbReference type="SUPFAM" id="SSF81383">
    <property type="entry name" value="F-box domain"/>
    <property type="match status" value="1"/>
</dbReference>
<reference evidence="2 3" key="1">
    <citation type="submission" date="2024-01" db="EMBL/GenBank/DDBJ databases">
        <title>The complete chloroplast genome sequence of Lithospermum erythrorhizon: insights into the phylogenetic relationship among Boraginaceae species and the maternal lineages of purple gromwells.</title>
        <authorList>
            <person name="Okada T."/>
            <person name="Watanabe K."/>
        </authorList>
    </citation>
    <scope>NUCLEOTIDE SEQUENCE [LARGE SCALE GENOMIC DNA]</scope>
</reference>
<gene>
    <name evidence="2" type="ORF">LIER_34889</name>
</gene>
<dbReference type="PANTHER" id="PTHR13318:SF105">
    <property type="entry name" value="F-BOX_LRR-REPEAT PROTEIN 3"/>
    <property type="match status" value="1"/>
</dbReference>
<dbReference type="Pfam" id="PF13516">
    <property type="entry name" value="LRR_6"/>
    <property type="match status" value="1"/>
</dbReference>
<dbReference type="Proteomes" id="UP001454036">
    <property type="component" value="Unassembled WGS sequence"/>
</dbReference>